<comment type="caution">
    <text evidence="2">The sequence shown here is derived from an EMBL/GenBank/DDBJ whole genome shotgun (WGS) entry which is preliminary data.</text>
</comment>
<keyword evidence="3" id="KW-1185">Reference proteome</keyword>
<gene>
    <name evidence="2" type="ORF">H9Q13_02600</name>
</gene>
<dbReference type="EMBL" id="JACXAJ010000001">
    <property type="protein sequence ID" value="MBD1396042.1"/>
    <property type="molecule type" value="Genomic_DNA"/>
</dbReference>
<evidence type="ECO:0000313" key="3">
    <source>
        <dbReference type="Proteomes" id="UP000625551"/>
    </source>
</evidence>
<protein>
    <recommendedName>
        <fullName evidence="4">Lipoprotein</fullName>
    </recommendedName>
</protein>
<evidence type="ECO:0000256" key="1">
    <source>
        <dbReference type="SAM" id="SignalP"/>
    </source>
</evidence>
<reference evidence="2 3" key="1">
    <citation type="submission" date="2020-09" db="EMBL/GenBank/DDBJ databases">
        <title>Genome sequencing and assembly of Pontibacter sp.</title>
        <authorList>
            <person name="Chhetri G."/>
        </authorList>
    </citation>
    <scope>NUCLEOTIDE SEQUENCE [LARGE SCALE GENOMIC DNA]</scope>
    <source>
        <strain evidence="2 3">JH31</strain>
    </source>
</reference>
<evidence type="ECO:0008006" key="4">
    <source>
        <dbReference type="Google" id="ProtNLM"/>
    </source>
</evidence>
<name>A0ABR7XCL6_9BACT</name>
<dbReference type="PROSITE" id="PS51257">
    <property type="entry name" value="PROKAR_LIPOPROTEIN"/>
    <property type="match status" value="1"/>
</dbReference>
<evidence type="ECO:0000313" key="2">
    <source>
        <dbReference type="EMBL" id="MBD1396042.1"/>
    </source>
</evidence>
<feature type="signal peptide" evidence="1">
    <location>
        <begin position="1"/>
        <end position="17"/>
    </location>
</feature>
<organism evidence="2 3">
    <name type="scientific">Pontibacter aquaedesilientis</name>
    <dbReference type="NCBI Taxonomy" id="2766980"/>
    <lineage>
        <taxon>Bacteria</taxon>
        <taxon>Pseudomonadati</taxon>
        <taxon>Bacteroidota</taxon>
        <taxon>Cytophagia</taxon>
        <taxon>Cytophagales</taxon>
        <taxon>Hymenobacteraceae</taxon>
        <taxon>Pontibacter</taxon>
    </lineage>
</organism>
<proteinExistence type="predicted"/>
<accession>A0ABR7XCL6</accession>
<feature type="chain" id="PRO_5046777224" description="Lipoprotein" evidence="1">
    <location>
        <begin position="18"/>
        <end position="238"/>
    </location>
</feature>
<dbReference type="RefSeq" id="WP_191182182.1">
    <property type="nucleotide sequence ID" value="NZ_JACXAJ010000001.1"/>
</dbReference>
<dbReference type="Proteomes" id="UP000625551">
    <property type="component" value="Unassembled WGS sequence"/>
</dbReference>
<keyword evidence="1" id="KW-0732">Signal</keyword>
<sequence>MRKVLLLLVVLAGFLAACENKYKDPDPTAMGFDYYPLEVGNYRIYDVTDIKITRNVSEINRFQLRERVDTSFYDQTNQLVHKIVRSVRANSNRPWVDDSVMTVIKSTSKVLLTKDNTKYVKLVFPVKAGLKWEGDAFNSRVVNNGKESYTYGEVGETFEIDGQSFAKTVTVTQGTPFDNVQLDNRKEVYAEGIGLVYRLFNRAVYCAGSEIKDCPVDDENFKQSGHERHEVLVEHGKL</sequence>